<feature type="chain" id="PRO_5046075465" evidence="3">
    <location>
        <begin position="36"/>
        <end position="586"/>
    </location>
</feature>
<dbReference type="InterPro" id="IPR002502">
    <property type="entry name" value="Amidase_domain"/>
</dbReference>
<dbReference type="SUPFAM" id="SSF69360">
    <property type="entry name" value="Cell wall binding repeat"/>
    <property type="match status" value="1"/>
</dbReference>
<dbReference type="RefSeq" id="WP_124032129.1">
    <property type="nucleotide sequence ID" value="NZ_CAKMAX010000027.1"/>
</dbReference>
<dbReference type="Gene3D" id="3.40.80.10">
    <property type="entry name" value="Peptidoglycan recognition protein-like"/>
    <property type="match status" value="1"/>
</dbReference>
<dbReference type="SUPFAM" id="SSF55846">
    <property type="entry name" value="N-acetylmuramoyl-L-alanine amidase-like"/>
    <property type="match status" value="1"/>
</dbReference>
<accession>A0ABT4K944</accession>
<dbReference type="SMART" id="SM00644">
    <property type="entry name" value="Ami_2"/>
    <property type="match status" value="1"/>
</dbReference>
<keyword evidence="1 3" id="KW-0732">Signal</keyword>
<keyword evidence="5" id="KW-0378">Hydrolase</keyword>
<feature type="compositionally biased region" description="Polar residues" evidence="2">
    <location>
        <begin position="69"/>
        <end position="94"/>
    </location>
</feature>
<dbReference type="InterPro" id="IPR036505">
    <property type="entry name" value="Amidase/PGRP_sf"/>
</dbReference>
<dbReference type="GO" id="GO:0008745">
    <property type="term" value="F:N-acetylmuramoyl-L-alanine amidase activity"/>
    <property type="evidence" value="ECO:0007669"/>
    <property type="project" value="UniProtKB-EC"/>
</dbReference>
<evidence type="ECO:0000259" key="4">
    <source>
        <dbReference type="SMART" id="SM00644"/>
    </source>
</evidence>
<organism evidence="5 6">
    <name type="scientific">Limosilactobacillus vaginalis</name>
    <dbReference type="NCBI Taxonomy" id="1633"/>
    <lineage>
        <taxon>Bacteria</taxon>
        <taxon>Bacillati</taxon>
        <taxon>Bacillota</taxon>
        <taxon>Bacilli</taxon>
        <taxon>Lactobacillales</taxon>
        <taxon>Lactobacillaceae</taxon>
        <taxon>Limosilactobacillus</taxon>
    </lineage>
</organism>
<dbReference type="Pfam" id="PF01510">
    <property type="entry name" value="Amidase_2"/>
    <property type="match status" value="1"/>
</dbReference>
<evidence type="ECO:0000313" key="5">
    <source>
        <dbReference type="EMBL" id="MCZ3782185.1"/>
    </source>
</evidence>
<feature type="signal peptide" evidence="3">
    <location>
        <begin position="1"/>
        <end position="35"/>
    </location>
</feature>
<reference evidence="5 6" key="1">
    <citation type="submission" date="2022-01" db="EMBL/GenBank/DDBJ databases">
        <title>VMRC isolate genome collection.</title>
        <authorList>
            <person name="France M."/>
            <person name="Rutt L."/>
            <person name="Humphrys M."/>
            <person name="Ravel J."/>
        </authorList>
    </citation>
    <scope>NUCLEOTIDE SEQUENCE [LARGE SCALE GENOMIC DNA]</scope>
    <source>
        <strain evidence="5 6">C0030B4</strain>
    </source>
</reference>
<dbReference type="Pfam" id="PF19258">
    <property type="entry name" value="KxYKxGKxW_sig"/>
    <property type="match status" value="1"/>
</dbReference>
<name>A0ABT4K944_9LACO</name>
<evidence type="ECO:0000256" key="2">
    <source>
        <dbReference type="SAM" id="MobiDB-lite"/>
    </source>
</evidence>
<dbReference type="EMBL" id="JAKHMS010000029">
    <property type="protein sequence ID" value="MCZ3782185.1"/>
    <property type="molecule type" value="Genomic_DNA"/>
</dbReference>
<evidence type="ECO:0000256" key="3">
    <source>
        <dbReference type="SAM" id="SignalP"/>
    </source>
</evidence>
<protein>
    <submittedName>
        <fullName evidence="5">N-acetylmuramoyl-L-alanine amidase</fullName>
        <ecNumber evidence="5">3.5.1.28</ecNumber>
    </submittedName>
</protein>
<feature type="region of interest" description="Disordered" evidence="2">
    <location>
        <begin position="59"/>
        <end position="94"/>
    </location>
</feature>
<feature type="domain" description="N-acetylmuramoyl-L-alanine amidase" evidence="4">
    <location>
        <begin position="418"/>
        <end position="555"/>
    </location>
</feature>
<evidence type="ECO:0000313" key="6">
    <source>
        <dbReference type="Proteomes" id="UP001527392"/>
    </source>
</evidence>
<comment type="caution">
    <text evidence="5">The sequence shown here is derived from an EMBL/GenBank/DDBJ whole genome shotgun (WGS) entry which is preliminary data.</text>
</comment>
<dbReference type="InterPro" id="IPR022263">
    <property type="entry name" value="KxYKxGKxW"/>
</dbReference>
<dbReference type="NCBIfam" id="TIGR03715">
    <property type="entry name" value="KxYKxGKxW"/>
    <property type="match status" value="1"/>
</dbReference>
<dbReference type="CDD" id="cd06583">
    <property type="entry name" value="PGRP"/>
    <property type="match status" value="1"/>
</dbReference>
<proteinExistence type="predicted"/>
<gene>
    <name evidence="5" type="ORF">L2504_08595</name>
</gene>
<dbReference type="EC" id="3.5.1.28" evidence="5"/>
<keyword evidence="6" id="KW-1185">Reference proteome</keyword>
<dbReference type="Proteomes" id="UP001527392">
    <property type="component" value="Unassembled WGS sequence"/>
</dbReference>
<sequence length="586" mass="66286">MKKHFKLYKSGKNWLIAGIVTLAAGLAFSVTSANADTLTDGSNSQVNNDVQQTQVINSSSDIINDSEKPTSTAISNQLKASEESQTSADSTNNQSSVIATTTVNYAANANVKNGWVKQSDGTTAYYRNGQLDSGREYVQLDSLTNLGTQNWYLLDNGIAQSGVQKWMGSFYYFDPITYLRVDNDYREQVWQDGTHDWYMFGNDGRIVTGVYNWQGSIYYFDPSSYLRVDNEYISTLNDGRGYLFGTDGRAVSGVHWWVGTYYYFDPVTHLRVDNDYREQVWQDGTHDWYMFGDGGRIVTGPYKWQGSLYYFDPSSYLRVTNDYRVPAGSDRGYLLGSDGRALTGFQMWQGTRYYFDPSTYLLVKNGYFYNGGQLYWADNNGFVSRATLTNAINNYIVTSTGLNNHAQITYNYVIPQVTGSYSKTADGKPNMVVVHETANPNDSIQGEINYEKNNYNSAFVHAFVDNNNIIQISDTDREAWGAAYPANGRAVQFEQVEVYGKNAFAHELMNAAYYTAFIMKKYNMVPSLASNGHGTLWSHHYVSQFLGGTDHTDPDGYWSRNANRYFGTNYTMSDFAQLVEMYYNNL</sequence>
<evidence type="ECO:0000256" key="1">
    <source>
        <dbReference type="ARBA" id="ARBA00022729"/>
    </source>
</evidence>
<dbReference type="Gene3D" id="2.10.270.10">
    <property type="entry name" value="Cholin Binding"/>
    <property type="match status" value="4"/>
</dbReference>